<evidence type="ECO:0000313" key="4">
    <source>
        <dbReference type="Proteomes" id="UP001590950"/>
    </source>
</evidence>
<proteinExistence type="predicted"/>
<feature type="region of interest" description="Disordered" evidence="1">
    <location>
        <begin position="25"/>
        <end position="159"/>
    </location>
</feature>
<dbReference type="Proteomes" id="UP001590950">
    <property type="component" value="Unassembled WGS sequence"/>
</dbReference>
<feature type="compositionally biased region" description="Basic and acidic residues" evidence="1">
    <location>
        <begin position="93"/>
        <end position="132"/>
    </location>
</feature>
<reference evidence="3 4" key="1">
    <citation type="submission" date="2024-09" db="EMBL/GenBank/DDBJ databases">
        <title>Rethinking Asexuality: The Enigmatic Case of Functional Sexual Genes in Lepraria (Stereocaulaceae).</title>
        <authorList>
            <person name="Doellman M."/>
            <person name="Sun Y."/>
            <person name="Barcenas-Pena A."/>
            <person name="Lumbsch H.T."/>
            <person name="Grewe F."/>
        </authorList>
    </citation>
    <scope>NUCLEOTIDE SEQUENCE [LARGE SCALE GENOMIC DNA]</scope>
    <source>
        <strain evidence="3 4">Mercado 3170</strain>
    </source>
</reference>
<comment type="caution">
    <text evidence="3">The sequence shown here is derived from an EMBL/GenBank/DDBJ whole genome shotgun (WGS) entry which is preliminary data.</text>
</comment>
<evidence type="ECO:0000313" key="3">
    <source>
        <dbReference type="EMBL" id="KAL2047700.1"/>
    </source>
</evidence>
<dbReference type="Pfam" id="PF04927">
    <property type="entry name" value="SMP"/>
    <property type="match status" value="1"/>
</dbReference>
<gene>
    <name evidence="3" type="ORF">N7G274_000742</name>
</gene>
<organism evidence="3 4">
    <name type="scientific">Stereocaulon virgatum</name>
    <dbReference type="NCBI Taxonomy" id="373712"/>
    <lineage>
        <taxon>Eukaryota</taxon>
        <taxon>Fungi</taxon>
        <taxon>Dikarya</taxon>
        <taxon>Ascomycota</taxon>
        <taxon>Pezizomycotina</taxon>
        <taxon>Lecanoromycetes</taxon>
        <taxon>OSLEUM clade</taxon>
        <taxon>Lecanoromycetidae</taxon>
        <taxon>Lecanorales</taxon>
        <taxon>Lecanorineae</taxon>
        <taxon>Stereocaulaceae</taxon>
        <taxon>Stereocaulon</taxon>
    </lineage>
</organism>
<keyword evidence="4" id="KW-1185">Reference proteome</keyword>
<name>A0ABR4AR34_9LECA</name>
<feature type="domain" description="SMP" evidence="2">
    <location>
        <begin position="108"/>
        <end position="155"/>
    </location>
</feature>
<evidence type="ECO:0000259" key="2">
    <source>
        <dbReference type="Pfam" id="PF04927"/>
    </source>
</evidence>
<accession>A0ABR4AR34</accession>
<protein>
    <recommendedName>
        <fullName evidence="2">SMP domain-containing protein</fullName>
    </recommendedName>
</protein>
<sequence length="159" mass="17287">MSFRLCLRLPVRACFQSTTRRTLSTTTNRMQRSEASQVIGEVSKQEGGTFKGSKSARMQSEFTKQCNQEKSAGNQQGAASQSKTTLSPAEQSQLDRKANYVEQADKVAAKMETEPENVTKEDGDTMHSRETKAFGNTEKGGIASQAQSLAAENAGAKKN</sequence>
<dbReference type="InterPro" id="IPR007011">
    <property type="entry name" value="LEA_SMP_dom"/>
</dbReference>
<feature type="compositionally biased region" description="Polar residues" evidence="1">
    <location>
        <begin position="56"/>
        <end position="92"/>
    </location>
</feature>
<evidence type="ECO:0000256" key="1">
    <source>
        <dbReference type="SAM" id="MobiDB-lite"/>
    </source>
</evidence>
<dbReference type="EMBL" id="JBEFKJ010000002">
    <property type="protein sequence ID" value="KAL2047700.1"/>
    <property type="molecule type" value="Genomic_DNA"/>
</dbReference>